<dbReference type="KEGG" id="eaz:JHT90_00165"/>
<dbReference type="GO" id="GO:0005524">
    <property type="term" value="F:ATP binding"/>
    <property type="evidence" value="ECO:0007669"/>
    <property type="project" value="UniProtKB-UniRule"/>
</dbReference>
<keyword evidence="16" id="KW-1185">Reference proteome</keyword>
<dbReference type="EC" id="5.6.2.4" evidence="9"/>
<dbReference type="GO" id="GO:0003677">
    <property type="term" value="F:DNA binding"/>
    <property type="evidence" value="ECO:0007669"/>
    <property type="project" value="UniProtKB-KW"/>
</dbReference>
<name>A0A974RWZ6_9GAMM</name>
<evidence type="ECO:0000256" key="7">
    <source>
        <dbReference type="ARBA" id="ARBA00023235"/>
    </source>
</evidence>
<dbReference type="CDD" id="cd18807">
    <property type="entry name" value="SF1_C_UvrD"/>
    <property type="match status" value="1"/>
</dbReference>
<dbReference type="GO" id="GO:0043138">
    <property type="term" value="F:3'-5' DNA helicase activity"/>
    <property type="evidence" value="ECO:0007669"/>
    <property type="project" value="UniProtKB-EC"/>
</dbReference>
<keyword evidence="5 12" id="KW-0067">ATP-binding</keyword>
<keyword evidence="3 12" id="KW-0378">Hydrolase</keyword>
<gene>
    <name evidence="15" type="primary">uvrD</name>
    <name evidence="15" type="synonym">mutU</name>
    <name evidence="15" type="synonym">recL</name>
    <name evidence="15" type="ORF">JHT90_00165</name>
</gene>
<dbReference type="Pfam" id="PF21196">
    <property type="entry name" value="PcrA_UvrD_tudor"/>
    <property type="match status" value="1"/>
</dbReference>
<organism evidence="15 16">
    <name type="scientific">Entomomonas asaccharolytica</name>
    <dbReference type="NCBI Taxonomy" id="2785331"/>
    <lineage>
        <taxon>Bacteria</taxon>
        <taxon>Pseudomonadati</taxon>
        <taxon>Pseudomonadota</taxon>
        <taxon>Gammaproteobacteria</taxon>
        <taxon>Pseudomonadales</taxon>
        <taxon>Pseudomonadaceae</taxon>
        <taxon>Entomomonas</taxon>
    </lineage>
</organism>
<evidence type="ECO:0000256" key="4">
    <source>
        <dbReference type="ARBA" id="ARBA00022806"/>
    </source>
</evidence>
<dbReference type="GO" id="GO:0016787">
    <property type="term" value="F:hydrolase activity"/>
    <property type="evidence" value="ECO:0007669"/>
    <property type="project" value="UniProtKB-UniRule"/>
</dbReference>
<dbReference type="InterPro" id="IPR014016">
    <property type="entry name" value="UvrD-like_ATP-bd"/>
</dbReference>
<protein>
    <recommendedName>
        <fullName evidence="9">DNA 3'-5' helicase</fullName>
        <ecNumber evidence="9">5.6.2.4</ecNumber>
    </recommendedName>
    <alternativeName>
        <fullName evidence="10">DNA 3'-5' helicase II</fullName>
    </alternativeName>
</protein>
<dbReference type="Proteomes" id="UP000595278">
    <property type="component" value="Chromosome"/>
</dbReference>
<dbReference type="Gene3D" id="1.10.10.160">
    <property type="match status" value="1"/>
</dbReference>
<dbReference type="PROSITE" id="PS51217">
    <property type="entry name" value="UVRD_HELICASE_CTER"/>
    <property type="match status" value="1"/>
</dbReference>
<evidence type="ECO:0000256" key="12">
    <source>
        <dbReference type="PROSITE-ProRule" id="PRU00560"/>
    </source>
</evidence>
<comment type="catalytic activity">
    <reaction evidence="8">
        <text>Couples ATP hydrolysis with the unwinding of duplex DNA by translocating in the 3'-5' direction.</text>
        <dbReference type="EC" id="5.6.2.4"/>
    </reaction>
</comment>
<dbReference type="FunFam" id="1.10.10.160:FF:000001">
    <property type="entry name" value="ATP-dependent DNA helicase"/>
    <property type="match status" value="1"/>
</dbReference>
<evidence type="ECO:0000259" key="13">
    <source>
        <dbReference type="PROSITE" id="PS51198"/>
    </source>
</evidence>
<keyword evidence="4 12" id="KW-0347">Helicase</keyword>
<dbReference type="SUPFAM" id="SSF52540">
    <property type="entry name" value="P-loop containing nucleoside triphosphate hydrolases"/>
    <property type="match status" value="1"/>
</dbReference>
<evidence type="ECO:0000256" key="11">
    <source>
        <dbReference type="ARBA" id="ARBA00048988"/>
    </source>
</evidence>
<dbReference type="GO" id="GO:0009314">
    <property type="term" value="P:response to radiation"/>
    <property type="evidence" value="ECO:0007669"/>
    <property type="project" value="UniProtKB-ARBA"/>
</dbReference>
<dbReference type="FunFam" id="1.10.486.10:FF:000003">
    <property type="entry name" value="ATP-dependent DNA helicase"/>
    <property type="match status" value="1"/>
</dbReference>
<evidence type="ECO:0000256" key="2">
    <source>
        <dbReference type="ARBA" id="ARBA00022741"/>
    </source>
</evidence>
<keyword evidence="6" id="KW-0238">DNA-binding</keyword>
<dbReference type="InterPro" id="IPR027417">
    <property type="entry name" value="P-loop_NTPase"/>
</dbReference>
<dbReference type="InterPro" id="IPR014017">
    <property type="entry name" value="DNA_helicase_UvrD-like_C"/>
</dbReference>
<reference evidence="15 16" key="1">
    <citation type="submission" date="2021-01" db="EMBL/GenBank/DDBJ databases">
        <title>Entomomonas sp. F2A isolated from a house cricket (Acheta domesticus).</title>
        <authorList>
            <person name="Spergser J."/>
            <person name="Busse H.-J."/>
        </authorList>
    </citation>
    <scope>NUCLEOTIDE SEQUENCE [LARGE SCALE GENOMIC DNA]</scope>
    <source>
        <strain evidence="15 16">F2A</strain>
    </source>
</reference>
<dbReference type="Gene3D" id="3.40.50.300">
    <property type="entry name" value="P-loop containing nucleotide triphosphate hydrolases"/>
    <property type="match status" value="2"/>
</dbReference>
<dbReference type="GO" id="GO:0033202">
    <property type="term" value="C:DNA helicase complex"/>
    <property type="evidence" value="ECO:0007669"/>
    <property type="project" value="TreeGrafter"/>
</dbReference>
<dbReference type="EMBL" id="CP067393">
    <property type="protein sequence ID" value="QQP85716.1"/>
    <property type="molecule type" value="Genomic_DNA"/>
</dbReference>
<evidence type="ECO:0000256" key="3">
    <source>
        <dbReference type="ARBA" id="ARBA00022801"/>
    </source>
</evidence>
<feature type="binding site" evidence="12">
    <location>
        <begin position="31"/>
        <end position="38"/>
    </location>
    <ligand>
        <name>ATP</name>
        <dbReference type="ChEBI" id="CHEBI:30616"/>
    </ligand>
</feature>
<dbReference type="PROSITE" id="PS51198">
    <property type="entry name" value="UVRD_HELICASE_ATP_BIND"/>
    <property type="match status" value="1"/>
</dbReference>
<proteinExistence type="inferred from homology"/>
<evidence type="ECO:0000256" key="8">
    <source>
        <dbReference type="ARBA" id="ARBA00034617"/>
    </source>
</evidence>
<dbReference type="InterPro" id="IPR013986">
    <property type="entry name" value="DExx_box_DNA_helicase_dom_sf"/>
</dbReference>
<dbReference type="PANTHER" id="PTHR11070">
    <property type="entry name" value="UVRD / RECB / PCRA DNA HELICASE FAMILY MEMBER"/>
    <property type="match status" value="1"/>
</dbReference>
<dbReference type="Pfam" id="PF00580">
    <property type="entry name" value="UvrD-helicase"/>
    <property type="match status" value="1"/>
</dbReference>
<evidence type="ECO:0000259" key="14">
    <source>
        <dbReference type="PROSITE" id="PS51217"/>
    </source>
</evidence>
<dbReference type="GO" id="GO:0005829">
    <property type="term" value="C:cytosol"/>
    <property type="evidence" value="ECO:0007669"/>
    <property type="project" value="TreeGrafter"/>
</dbReference>
<keyword evidence="7" id="KW-0413">Isomerase</keyword>
<evidence type="ECO:0000256" key="5">
    <source>
        <dbReference type="ARBA" id="ARBA00022840"/>
    </source>
</evidence>
<dbReference type="CDD" id="cd17932">
    <property type="entry name" value="DEXQc_UvrD"/>
    <property type="match status" value="1"/>
</dbReference>
<dbReference type="Pfam" id="PF13361">
    <property type="entry name" value="UvrD_C"/>
    <property type="match status" value="1"/>
</dbReference>
<dbReference type="InterPro" id="IPR000212">
    <property type="entry name" value="DNA_helicase_UvrD/REP"/>
</dbReference>
<evidence type="ECO:0000256" key="9">
    <source>
        <dbReference type="ARBA" id="ARBA00034808"/>
    </source>
</evidence>
<comment type="catalytic activity">
    <reaction evidence="11">
        <text>ATP + H2O = ADP + phosphate + H(+)</text>
        <dbReference type="Rhea" id="RHEA:13065"/>
        <dbReference type="ChEBI" id="CHEBI:15377"/>
        <dbReference type="ChEBI" id="CHEBI:15378"/>
        <dbReference type="ChEBI" id="CHEBI:30616"/>
        <dbReference type="ChEBI" id="CHEBI:43474"/>
        <dbReference type="ChEBI" id="CHEBI:456216"/>
        <dbReference type="EC" id="5.6.2.4"/>
    </reaction>
</comment>
<evidence type="ECO:0000256" key="10">
    <source>
        <dbReference type="ARBA" id="ARBA00034923"/>
    </source>
</evidence>
<evidence type="ECO:0000313" key="15">
    <source>
        <dbReference type="EMBL" id="QQP85716.1"/>
    </source>
</evidence>
<feature type="domain" description="UvrD-like helicase C-terminal" evidence="14">
    <location>
        <begin position="289"/>
        <end position="567"/>
    </location>
</feature>
<evidence type="ECO:0000256" key="1">
    <source>
        <dbReference type="ARBA" id="ARBA00009922"/>
    </source>
</evidence>
<dbReference type="Gene3D" id="1.10.486.10">
    <property type="entry name" value="PCRA, domain 4"/>
    <property type="match status" value="1"/>
</dbReference>
<evidence type="ECO:0000313" key="16">
    <source>
        <dbReference type="Proteomes" id="UP000595278"/>
    </source>
</evidence>
<keyword evidence="2 12" id="KW-0547">Nucleotide-binding</keyword>
<dbReference type="RefSeq" id="WP_201092602.1">
    <property type="nucleotide sequence ID" value="NZ_CP067393.1"/>
</dbReference>
<accession>A0A974RWZ6</accession>
<feature type="domain" description="UvrD-like helicase ATP-binding" evidence="13">
    <location>
        <begin position="10"/>
        <end position="288"/>
    </location>
</feature>
<sequence>MIDDISFLIDSLNDAQREVVAAPLGQQLVLAGAGSGKTRVLVHRIAWLMYVEQASPFSILAVTFTNKAAAEMRGRIEQLLKQPTQGMWVGTFHGLAHRLLRNHWQEAKLIQNFQVLDSDDQLRLIKRVLKDLNIDDQRWQAREVQWFINNKKDQGIRPNGIQVFGDVYISTMVQLYQAYEEYCERAGVVDFAELLLRALDLWRDNPELLKHYQQRFAHVLVDEFQDTNAVQYAWLKILAKGTKSLMVVGDDDQSIYGWRGAKIENIQSFTDDFPEAVTYRLEQNYRSTNTILKAANALIDNNQGRLGKELWTEGNEGELIALYAGFNEQDEARYILERIQEAHREGFNYQEIAVLYRSNAQSRVLEENLWREGIPYRIYGGLRFFERAEIKNALAYLRLIRSKQDDSALERIINLPTRGIGERTIEQVRQLARELNISLWQSLKEIITNKGVPARACSALNNFVLLINRLTDEIQPLKLSEQIDLVIKQSGLLEFHRAEKGDKGEARVENLEELVSAASAFEHDEDMEDNTTPLAAFLDHAALEAGEKQAGDGEDCVQLMTLHNAKGLEFPLVFLTGLEEGLFPHQRNIEDIDRLEEERRLAYVGITRAMQQLVLTYAETRRLHGNETYNRISRFVREIPTDLLREVRLSGSVSHPFTQQSSNQDSTGLSLGQRVLHPLFGEGVILNAEGSGAHTRIQVKFDNEGSKWLILAFAKLQVI</sequence>
<dbReference type="AlphaFoldDB" id="A0A974RWZ6"/>
<dbReference type="GO" id="GO:0000725">
    <property type="term" value="P:recombinational repair"/>
    <property type="evidence" value="ECO:0007669"/>
    <property type="project" value="TreeGrafter"/>
</dbReference>
<comment type="similarity">
    <text evidence="1">Belongs to the helicase family. UvrD subfamily.</text>
</comment>
<dbReference type="PANTHER" id="PTHR11070:SF2">
    <property type="entry name" value="ATP-DEPENDENT DNA HELICASE SRS2"/>
    <property type="match status" value="1"/>
</dbReference>
<dbReference type="NCBIfam" id="NF008743">
    <property type="entry name" value="PRK11773.1"/>
    <property type="match status" value="1"/>
</dbReference>
<evidence type="ECO:0000256" key="6">
    <source>
        <dbReference type="ARBA" id="ARBA00023125"/>
    </source>
</evidence>